<dbReference type="UniPathway" id="UPA00262">
    <property type="reaction ID" value="UER00222"/>
</dbReference>
<dbReference type="GO" id="GO:0043115">
    <property type="term" value="F:precorrin-2 dehydrogenase activity"/>
    <property type="evidence" value="ECO:0007669"/>
    <property type="project" value="UniProtKB-EC"/>
</dbReference>
<dbReference type="PANTHER" id="PTHR35330">
    <property type="entry name" value="SIROHEME BIOSYNTHESIS PROTEIN MET8"/>
    <property type="match status" value="1"/>
</dbReference>
<keyword evidence="8" id="KW-1185">Reference proteome</keyword>
<dbReference type="InterPro" id="IPR036291">
    <property type="entry name" value="NAD(P)-bd_dom_sf"/>
</dbReference>
<name>A0A1I2J345_9BACT</name>
<sequence length="150" mass="16582">MEKNFLPIALNIADEKILIVGGGKSAWSKIQILQRFDADVEVIALEVCDEIKESGIPYALKAYEEADLDGYLMVYSCSNNAEVDQQIVRDGKAAGVLVNIHDQPALCQFVSPAIHQQGDIRVAVSSNAKDVYASIQVRNEIRTFLESQNR</sequence>
<dbReference type="SUPFAM" id="SSF51735">
    <property type="entry name" value="NAD(P)-binding Rossmann-fold domains"/>
    <property type="match status" value="1"/>
</dbReference>
<dbReference type="GO" id="GO:0019354">
    <property type="term" value="P:siroheme biosynthetic process"/>
    <property type="evidence" value="ECO:0007669"/>
    <property type="project" value="UniProtKB-UniPathway"/>
</dbReference>
<keyword evidence="5" id="KW-0627">Porphyrin biosynthesis</keyword>
<dbReference type="STRING" id="655355.SAMN05216283_107128"/>
<evidence type="ECO:0000313" key="8">
    <source>
        <dbReference type="Proteomes" id="UP000198964"/>
    </source>
</evidence>
<comment type="catalytic activity">
    <reaction evidence="6">
        <text>precorrin-2 + NAD(+) = sirohydrochlorin + NADH + 2 H(+)</text>
        <dbReference type="Rhea" id="RHEA:15613"/>
        <dbReference type="ChEBI" id="CHEBI:15378"/>
        <dbReference type="ChEBI" id="CHEBI:57540"/>
        <dbReference type="ChEBI" id="CHEBI:57945"/>
        <dbReference type="ChEBI" id="CHEBI:58351"/>
        <dbReference type="ChEBI" id="CHEBI:58827"/>
        <dbReference type="EC" id="1.3.1.76"/>
    </reaction>
</comment>
<dbReference type="EC" id="1.3.1.76" evidence="2"/>
<accession>A0A1I2J345</accession>
<proteinExistence type="predicted"/>
<evidence type="ECO:0000256" key="1">
    <source>
        <dbReference type="ARBA" id="ARBA00005010"/>
    </source>
</evidence>
<dbReference type="InterPro" id="IPR028161">
    <property type="entry name" value="Met8-like"/>
</dbReference>
<dbReference type="GO" id="GO:0004325">
    <property type="term" value="F:ferrochelatase activity"/>
    <property type="evidence" value="ECO:0007669"/>
    <property type="project" value="InterPro"/>
</dbReference>
<keyword evidence="3" id="KW-0560">Oxidoreductase</keyword>
<dbReference type="Pfam" id="PF13241">
    <property type="entry name" value="NAD_binding_7"/>
    <property type="match status" value="1"/>
</dbReference>
<dbReference type="NCBIfam" id="TIGR01470">
    <property type="entry name" value="cysG_Nterm"/>
    <property type="match status" value="1"/>
</dbReference>
<dbReference type="Gene3D" id="3.40.50.720">
    <property type="entry name" value="NAD(P)-binding Rossmann-like Domain"/>
    <property type="match status" value="1"/>
</dbReference>
<evidence type="ECO:0000256" key="3">
    <source>
        <dbReference type="ARBA" id="ARBA00023002"/>
    </source>
</evidence>
<gene>
    <name evidence="7" type="ORF">SAMN05216283_107128</name>
</gene>
<reference evidence="7 8" key="1">
    <citation type="submission" date="2016-10" db="EMBL/GenBank/DDBJ databases">
        <authorList>
            <person name="de Groot N.N."/>
        </authorList>
    </citation>
    <scope>NUCLEOTIDE SEQUENCE [LARGE SCALE GENOMIC DNA]</scope>
    <source>
        <strain evidence="7 8">CGMCC 1.9156</strain>
    </source>
</reference>
<dbReference type="PANTHER" id="PTHR35330:SF1">
    <property type="entry name" value="SIROHEME BIOSYNTHESIS PROTEIN MET8"/>
    <property type="match status" value="1"/>
</dbReference>
<dbReference type="InterPro" id="IPR006367">
    <property type="entry name" value="Sirohaem_synthase_N"/>
</dbReference>
<keyword evidence="4" id="KW-0520">NAD</keyword>
<dbReference type="EMBL" id="FONW01000007">
    <property type="protein sequence ID" value="SFF48293.1"/>
    <property type="molecule type" value="Genomic_DNA"/>
</dbReference>
<dbReference type="RefSeq" id="WP_093920463.1">
    <property type="nucleotide sequence ID" value="NZ_FONW01000007.1"/>
</dbReference>
<evidence type="ECO:0000313" key="7">
    <source>
        <dbReference type="EMBL" id="SFF48293.1"/>
    </source>
</evidence>
<evidence type="ECO:0000256" key="6">
    <source>
        <dbReference type="ARBA" id="ARBA00047561"/>
    </source>
</evidence>
<dbReference type="AlphaFoldDB" id="A0A1I2J345"/>
<comment type="pathway">
    <text evidence="1">Porphyrin-containing compound metabolism; siroheme biosynthesis; sirohydrochlorin from precorrin-2: step 1/1.</text>
</comment>
<organism evidence="7 8">
    <name type="scientific">Sunxiuqinia elliptica</name>
    <dbReference type="NCBI Taxonomy" id="655355"/>
    <lineage>
        <taxon>Bacteria</taxon>
        <taxon>Pseudomonadati</taxon>
        <taxon>Bacteroidota</taxon>
        <taxon>Bacteroidia</taxon>
        <taxon>Marinilabiliales</taxon>
        <taxon>Prolixibacteraceae</taxon>
        <taxon>Sunxiuqinia</taxon>
    </lineage>
</organism>
<evidence type="ECO:0000256" key="5">
    <source>
        <dbReference type="ARBA" id="ARBA00023244"/>
    </source>
</evidence>
<evidence type="ECO:0000256" key="2">
    <source>
        <dbReference type="ARBA" id="ARBA00012400"/>
    </source>
</evidence>
<evidence type="ECO:0000256" key="4">
    <source>
        <dbReference type="ARBA" id="ARBA00023027"/>
    </source>
</evidence>
<dbReference type="Proteomes" id="UP000198964">
    <property type="component" value="Unassembled WGS sequence"/>
</dbReference>
<protein>
    <recommendedName>
        <fullName evidence="2">precorrin-2 dehydrogenase</fullName>
        <ecNumber evidence="2">1.3.1.76</ecNumber>
    </recommendedName>
</protein>